<dbReference type="AlphaFoldDB" id="A0A1G6R4L2"/>
<dbReference type="Proteomes" id="UP000199494">
    <property type="component" value="Unassembled WGS sequence"/>
</dbReference>
<sequence length="212" mass="22741">MYSPDSPLIRTKVRNMCQGACRGGHRAPASPPPGHRDPHSGRRHPRPGRRVRRPGPRVAHSARSDRCEWTRTSGGSPRSTNTGIYQAPHGTAAFGKKPWCGWKADSPDEAARDPFHPASGFLPPSEASATSPEPPRHRGEPSRHRSGTVPTARVARHQAATGGNHLGHRNRSPRGRHRGGCPREGAGGVASLASPHRCAFFLEGQGTFPCVG</sequence>
<dbReference type="EMBL" id="FMZE01000005">
    <property type="protein sequence ID" value="SDC99599.1"/>
    <property type="molecule type" value="Genomic_DNA"/>
</dbReference>
<name>A0A1G6R4L2_9PSEU</name>
<reference evidence="2 3" key="1">
    <citation type="submission" date="2016-10" db="EMBL/GenBank/DDBJ databases">
        <authorList>
            <person name="de Groot N.N."/>
        </authorList>
    </citation>
    <scope>NUCLEOTIDE SEQUENCE [LARGE SCALE GENOMIC DNA]</scope>
    <source>
        <strain evidence="2 3">CGMCC 4.5506</strain>
    </source>
</reference>
<evidence type="ECO:0000313" key="3">
    <source>
        <dbReference type="Proteomes" id="UP000199494"/>
    </source>
</evidence>
<evidence type="ECO:0000313" key="2">
    <source>
        <dbReference type="EMBL" id="SDC99599.1"/>
    </source>
</evidence>
<gene>
    <name evidence="2" type="ORF">SAMN05421630_10598</name>
</gene>
<feature type="compositionally biased region" description="Basic residues" evidence="1">
    <location>
        <begin position="166"/>
        <end position="180"/>
    </location>
</feature>
<feature type="compositionally biased region" description="Polar residues" evidence="1">
    <location>
        <begin position="70"/>
        <end position="84"/>
    </location>
</feature>
<organism evidence="2 3">
    <name type="scientific">Prauserella marina</name>
    <dbReference type="NCBI Taxonomy" id="530584"/>
    <lineage>
        <taxon>Bacteria</taxon>
        <taxon>Bacillati</taxon>
        <taxon>Actinomycetota</taxon>
        <taxon>Actinomycetes</taxon>
        <taxon>Pseudonocardiales</taxon>
        <taxon>Pseudonocardiaceae</taxon>
        <taxon>Prauserella</taxon>
    </lineage>
</organism>
<keyword evidence="3" id="KW-1185">Reference proteome</keyword>
<feature type="compositionally biased region" description="Basic residues" evidence="1">
    <location>
        <begin position="41"/>
        <end position="55"/>
    </location>
</feature>
<accession>A0A1G6R4L2</accession>
<proteinExistence type="predicted"/>
<feature type="region of interest" description="Disordered" evidence="1">
    <location>
        <begin position="19"/>
        <end position="180"/>
    </location>
</feature>
<feature type="compositionally biased region" description="Basic and acidic residues" evidence="1">
    <location>
        <begin position="105"/>
        <end position="115"/>
    </location>
</feature>
<evidence type="ECO:0000256" key="1">
    <source>
        <dbReference type="SAM" id="MobiDB-lite"/>
    </source>
</evidence>
<protein>
    <submittedName>
        <fullName evidence="2">Uncharacterized protein</fullName>
    </submittedName>
</protein>
<feature type="compositionally biased region" description="Basic and acidic residues" evidence="1">
    <location>
        <begin position="134"/>
        <end position="143"/>
    </location>
</feature>